<dbReference type="Proteomes" id="UP000319557">
    <property type="component" value="Chromosome"/>
</dbReference>
<reference evidence="1 2" key="1">
    <citation type="submission" date="2019-02" db="EMBL/GenBank/DDBJ databases">
        <title>Deep-cultivation of Planctomycetes and their phenomic and genomic characterization uncovers novel biology.</title>
        <authorList>
            <person name="Wiegand S."/>
            <person name="Jogler M."/>
            <person name="Boedeker C."/>
            <person name="Pinto D."/>
            <person name="Vollmers J."/>
            <person name="Rivas-Marin E."/>
            <person name="Kohn T."/>
            <person name="Peeters S.H."/>
            <person name="Heuer A."/>
            <person name="Rast P."/>
            <person name="Oberbeckmann S."/>
            <person name="Bunk B."/>
            <person name="Jeske O."/>
            <person name="Meyerdierks A."/>
            <person name="Storesund J.E."/>
            <person name="Kallscheuer N."/>
            <person name="Luecker S."/>
            <person name="Lage O.M."/>
            <person name="Pohl T."/>
            <person name="Merkel B.J."/>
            <person name="Hornburger P."/>
            <person name="Mueller R.-W."/>
            <person name="Bruemmer F."/>
            <person name="Labrenz M."/>
            <person name="Spormann A.M."/>
            <person name="Op den Camp H."/>
            <person name="Overmann J."/>
            <person name="Amann R."/>
            <person name="Jetten M.S.M."/>
            <person name="Mascher T."/>
            <person name="Medema M.H."/>
            <person name="Devos D.P."/>
            <person name="Kaster A.-K."/>
            <person name="Ovreas L."/>
            <person name="Rohde M."/>
            <person name="Galperin M.Y."/>
            <person name="Jogler C."/>
        </authorList>
    </citation>
    <scope>NUCLEOTIDE SEQUENCE [LARGE SCALE GENOMIC DNA]</scope>
    <source>
        <strain evidence="1 2">EC9</strain>
    </source>
</reference>
<dbReference type="KEGG" id="ruv:EC9_41240"/>
<dbReference type="EMBL" id="CP036261">
    <property type="protein sequence ID" value="QDS89922.1"/>
    <property type="molecule type" value="Genomic_DNA"/>
</dbReference>
<keyword evidence="2" id="KW-1185">Reference proteome</keyword>
<dbReference type="AlphaFoldDB" id="A0A517M4X4"/>
<evidence type="ECO:0000313" key="2">
    <source>
        <dbReference type="Proteomes" id="UP000319557"/>
    </source>
</evidence>
<gene>
    <name evidence="1" type="ORF">EC9_41240</name>
</gene>
<accession>A0A517M4X4</accession>
<sequence>MVRTGCSMGRRHQVFQRKERAVRDFLSVVPSPSLFSKLTVRLPRKEFSAIQFHVDSECLNRQAVDDFRYEFRLTAVPIGPRFEPHGRVGRCRRG</sequence>
<proteinExistence type="predicted"/>
<evidence type="ECO:0000313" key="1">
    <source>
        <dbReference type="EMBL" id="QDS89922.1"/>
    </source>
</evidence>
<organism evidence="1 2">
    <name type="scientific">Rosistilla ulvae</name>
    <dbReference type="NCBI Taxonomy" id="1930277"/>
    <lineage>
        <taxon>Bacteria</taxon>
        <taxon>Pseudomonadati</taxon>
        <taxon>Planctomycetota</taxon>
        <taxon>Planctomycetia</taxon>
        <taxon>Pirellulales</taxon>
        <taxon>Pirellulaceae</taxon>
        <taxon>Rosistilla</taxon>
    </lineage>
</organism>
<protein>
    <submittedName>
        <fullName evidence="1">Uncharacterized protein</fullName>
    </submittedName>
</protein>
<name>A0A517M4X4_9BACT</name>